<evidence type="ECO:0000313" key="1">
    <source>
        <dbReference type="EMBL" id="APX73388.1"/>
    </source>
</evidence>
<protein>
    <submittedName>
        <fullName evidence="1">Uncharacterized protein</fullName>
    </submittedName>
</protein>
<reference evidence="2" key="1">
    <citation type="submission" date="2016-12" db="EMBL/GenBank/DDBJ databases">
        <authorList>
            <person name="Jung M.Y."/>
            <person name="Lee S.H."/>
        </authorList>
    </citation>
    <scope>NUCLEOTIDE SEQUENCE [LARGE SCALE GENOMIC DNA]</scope>
    <source>
        <strain evidence="2">WiKim39</strain>
    </source>
</reference>
<dbReference type="Proteomes" id="UP000187499">
    <property type="component" value="Chromosome"/>
</dbReference>
<sequence>MADKDNIKNEKQKKIQSDYKEKGKKLTDAYESLVSAINLYPIESPNDIMEIIELAPNFRLLNYKSVLKTLDIKTEFYKKEMESYCLDYERKSDIEDEIYNIKLIKGKIEENKNNYFRAKKAYSSFEILYKNIFCIYASQDVRNRLVEFKVNISNTFIAGLSVNNFDDSTKNIIEVSKRELIDAIRDDLGNN</sequence>
<dbReference type="EMBL" id="CP019323">
    <property type="protein sequence ID" value="APX73388.1"/>
    <property type="molecule type" value="Genomic_DNA"/>
</dbReference>
<evidence type="ECO:0000313" key="2">
    <source>
        <dbReference type="Proteomes" id="UP000187499"/>
    </source>
</evidence>
<accession>A0A1P8Q6C0</accession>
<dbReference type="AlphaFoldDB" id="A0A1P8Q6C0"/>
<proteinExistence type="predicted"/>
<dbReference type="KEGG" id="lalw:BTM29_09455"/>
<organism evidence="1 2">
    <name type="scientific">Companilactobacillus allii</name>
    <dbReference type="NCBI Taxonomy" id="1847728"/>
    <lineage>
        <taxon>Bacteria</taxon>
        <taxon>Bacillati</taxon>
        <taxon>Bacillota</taxon>
        <taxon>Bacilli</taxon>
        <taxon>Lactobacillales</taxon>
        <taxon>Lactobacillaceae</taxon>
        <taxon>Companilactobacillus</taxon>
    </lineage>
</organism>
<keyword evidence="2" id="KW-1185">Reference proteome</keyword>
<name>A0A1P8Q6C0_9LACO</name>
<dbReference type="STRING" id="1847728.BTM29_09455"/>
<gene>
    <name evidence="1" type="ORF">BTM29_09455</name>
</gene>